<dbReference type="GO" id="GO:0009927">
    <property type="term" value="F:histidine phosphotransfer kinase activity"/>
    <property type="evidence" value="ECO:0007669"/>
    <property type="project" value="TreeGrafter"/>
</dbReference>
<organism evidence="14 15">
    <name type="scientific">Paenibacillus hemerocallicola</name>
    <dbReference type="NCBI Taxonomy" id="1172614"/>
    <lineage>
        <taxon>Bacteria</taxon>
        <taxon>Bacillati</taxon>
        <taxon>Bacillota</taxon>
        <taxon>Bacilli</taxon>
        <taxon>Bacillales</taxon>
        <taxon>Paenibacillaceae</taxon>
        <taxon>Paenibacillus</taxon>
    </lineage>
</organism>
<dbReference type="InterPro" id="IPR011623">
    <property type="entry name" value="7TMR_DISM_rcpt_extracell_dom1"/>
</dbReference>
<keyword evidence="11" id="KW-1133">Transmembrane helix</keyword>
<evidence type="ECO:0000256" key="9">
    <source>
        <dbReference type="ARBA" id="ARBA00023012"/>
    </source>
</evidence>
<dbReference type="EMBL" id="VDCQ01000076">
    <property type="protein sequence ID" value="TNJ61226.1"/>
    <property type="molecule type" value="Genomic_DNA"/>
</dbReference>
<comment type="caution">
    <text evidence="14">The sequence shown here is derived from an EMBL/GenBank/DDBJ whole genome shotgun (WGS) entry which is preliminary data.</text>
</comment>
<dbReference type="Pfam" id="PF07695">
    <property type="entry name" value="7TMR-DISM_7TM"/>
    <property type="match status" value="1"/>
</dbReference>
<dbReference type="InterPro" id="IPR036097">
    <property type="entry name" value="HisK_dim/P_sf"/>
</dbReference>
<dbReference type="SMART" id="SM00387">
    <property type="entry name" value="HATPase_c"/>
    <property type="match status" value="2"/>
</dbReference>
<dbReference type="SUPFAM" id="SSF52172">
    <property type="entry name" value="CheY-like"/>
    <property type="match status" value="1"/>
</dbReference>
<feature type="transmembrane region" description="Helical" evidence="11">
    <location>
        <begin position="7"/>
        <end position="27"/>
    </location>
</feature>
<feature type="transmembrane region" description="Helical" evidence="11">
    <location>
        <begin position="368"/>
        <end position="389"/>
    </location>
</feature>
<dbReference type="InterPro" id="IPR005467">
    <property type="entry name" value="His_kinase_dom"/>
</dbReference>
<evidence type="ECO:0000256" key="2">
    <source>
        <dbReference type="ARBA" id="ARBA00004651"/>
    </source>
</evidence>
<dbReference type="InterPro" id="IPR003594">
    <property type="entry name" value="HATPase_dom"/>
</dbReference>
<feature type="transmembrane region" description="Helical" evidence="11">
    <location>
        <begin position="215"/>
        <end position="236"/>
    </location>
</feature>
<feature type="modified residue" description="4-aspartylphosphate" evidence="10">
    <location>
        <position position="749"/>
    </location>
</feature>
<keyword evidence="4 10" id="KW-0597">Phosphoprotein</keyword>
<accession>A0A5C4SXY3</accession>
<comment type="catalytic activity">
    <reaction evidence="1">
        <text>ATP + protein L-histidine = ADP + protein N-phospho-L-histidine.</text>
        <dbReference type="EC" id="2.7.13.3"/>
    </reaction>
</comment>
<dbReference type="Gene3D" id="3.30.565.10">
    <property type="entry name" value="Histidine kinase-like ATPase, C-terminal domain"/>
    <property type="match status" value="2"/>
</dbReference>
<dbReference type="FunFam" id="3.30.565.10:FF:000006">
    <property type="entry name" value="Sensor histidine kinase WalK"/>
    <property type="match status" value="1"/>
</dbReference>
<dbReference type="Proteomes" id="UP000307943">
    <property type="component" value="Unassembled WGS sequence"/>
</dbReference>
<evidence type="ECO:0000259" key="13">
    <source>
        <dbReference type="PROSITE" id="PS50110"/>
    </source>
</evidence>
<evidence type="ECO:0000256" key="6">
    <source>
        <dbReference type="ARBA" id="ARBA00022741"/>
    </source>
</evidence>
<evidence type="ECO:0000313" key="15">
    <source>
        <dbReference type="Proteomes" id="UP000307943"/>
    </source>
</evidence>
<evidence type="ECO:0000256" key="10">
    <source>
        <dbReference type="PROSITE-ProRule" id="PRU00169"/>
    </source>
</evidence>
<evidence type="ECO:0000256" key="7">
    <source>
        <dbReference type="ARBA" id="ARBA00022777"/>
    </source>
</evidence>
<dbReference type="GO" id="GO:0005524">
    <property type="term" value="F:ATP binding"/>
    <property type="evidence" value="ECO:0007669"/>
    <property type="project" value="UniProtKB-KW"/>
</dbReference>
<dbReference type="CDD" id="cd16922">
    <property type="entry name" value="HATPase_EvgS-ArcB-TorS-like"/>
    <property type="match status" value="1"/>
</dbReference>
<proteinExistence type="predicted"/>
<dbReference type="PRINTS" id="PR00344">
    <property type="entry name" value="BCTRLSENSOR"/>
</dbReference>
<gene>
    <name evidence="14" type="ORF">FE784_34670</name>
</gene>
<dbReference type="InterPro" id="IPR010559">
    <property type="entry name" value="Sig_transdc_His_kin_internal"/>
</dbReference>
<dbReference type="Pfam" id="PF06580">
    <property type="entry name" value="His_kinase"/>
    <property type="match status" value="1"/>
</dbReference>
<comment type="subcellular location">
    <subcellularLocation>
        <location evidence="2">Cell membrane</location>
        <topology evidence="2">Multi-pass membrane protein</topology>
    </subcellularLocation>
</comment>
<keyword evidence="15" id="KW-1185">Reference proteome</keyword>
<dbReference type="SMART" id="SM00448">
    <property type="entry name" value="REC"/>
    <property type="match status" value="1"/>
</dbReference>
<feature type="transmembrane region" description="Helical" evidence="11">
    <location>
        <begin position="310"/>
        <end position="332"/>
    </location>
</feature>
<dbReference type="InterPro" id="IPR004358">
    <property type="entry name" value="Sig_transdc_His_kin-like_C"/>
</dbReference>
<dbReference type="InterPro" id="IPR011006">
    <property type="entry name" value="CheY-like_superfamily"/>
</dbReference>
<feature type="domain" description="Histidine kinase" evidence="12">
    <location>
        <begin position="443"/>
        <end position="661"/>
    </location>
</feature>
<evidence type="ECO:0000259" key="12">
    <source>
        <dbReference type="PROSITE" id="PS50109"/>
    </source>
</evidence>
<keyword evidence="7" id="KW-0418">Kinase</keyword>
<dbReference type="OrthoDB" id="9809348at2"/>
<reference evidence="14 15" key="1">
    <citation type="submission" date="2019-05" db="EMBL/GenBank/DDBJ databases">
        <title>We sequenced the genome of Paenibacillus hemerocallicola KCTC 33185 for further insight into its adaptation and study the phylogeny of Paenibacillus.</title>
        <authorList>
            <person name="Narsing Rao M.P."/>
        </authorList>
    </citation>
    <scope>NUCLEOTIDE SEQUENCE [LARGE SCALE GENOMIC DNA]</scope>
    <source>
        <strain evidence="14 15">KCTC 33185</strain>
    </source>
</reference>
<evidence type="ECO:0000256" key="5">
    <source>
        <dbReference type="ARBA" id="ARBA00022679"/>
    </source>
</evidence>
<dbReference type="InterPro" id="IPR001789">
    <property type="entry name" value="Sig_transdc_resp-reg_receiver"/>
</dbReference>
<evidence type="ECO:0000256" key="11">
    <source>
        <dbReference type="SAM" id="Phobius"/>
    </source>
</evidence>
<dbReference type="SUPFAM" id="SSF55874">
    <property type="entry name" value="ATPase domain of HSP90 chaperone/DNA topoisomerase II/histidine kinase"/>
    <property type="match status" value="2"/>
</dbReference>
<sequence>MFKKRFFAGLGFMIVLLLPLFGLLYLMNDEYRNPAAKEGVLDLRDWNFARDGTVALSGEWEFYRSQLLGPEHFAESASSAADRPVLTGIATVPGQWNKYIAEDGEPAETGYATFRLLVKLSGADNGIYGIETTNIRTANRVFMAGSEIGAGGVPGESAETTTADNTPYVGFTRASGDTMEIIVQVSNYSYASGGMIYPLVFGDQRSVMQVRERNIFGDLMTSAGFLIPGLFFLFLYRIRREEVSLRYLGLFCLTSLIYVLTHGEKLLGGIIPGFPYELFLRIQLISSVLVHYYLMRYVSVIVSRRISPKLLLIFRVSTVLMLLVPVFLPTIVFSRIDVPYFSYSFIVVIYVAFVLLRDMKHRSKDVIYVLMSVQSISVIILVSILNVVGLLSNQMLLPIEMLIFVIAQALLLAGRFAHSFREVEQLSQRLLTLDGLKDEFMANTSHELRTPLHGIVNIAESLLAGAGGTLNAKQESDLSMVVSTGKRLSLLINDILDFSRLKNGDIVLQRQAVDLKSVATSVLEVIGHMTGKKEIRLVQQWPESLPLLDTDENRLQQILFNLLGNALKFTRQGEIRIYAEVVGAFVKISVADTGIGIAKERFATLFRSFDETDTALEMNHAGTGLGLSITKKLVELNGGEIGVESEPDRGSVFYFTIPAAVRTSQAERKPAAREVAVSAHSIRPGEITPVIKKGPTEYTVLVVDDDLVNLQVMYNLLSVDNCAVLVADNGEEALAQLSRSPQLDCVIVDWMMPGMSGLELCRKIRERYSLSELPVLMLTARSRPEDVQAGFQAGVNDYLSKPVDAPELRARIRTLLELRKSVQTAIRTEMAFLQAQIKPHFLYNAMNTIIAICPVDPAKATHLLIELSQYLRASFDFQNRERLTYLEKELELVKSYLQLEKARFDERLRVEYDIGGNMRSLIPPLTIQPIVENAVRHGIMRKSAGGTVRISVREADNRVTVVVSDDGMGMTPERLNEVLSDKAGSGVGLRNIHGRLLTLYGRGLQIDSEWKRGTTVRFELPADYEADGRSEDA</sequence>
<evidence type="ECO:0000256" key="8">
    <source>
        <dbReference type="ARBA" id="ARBA00022840"/>
    </source>
</evidence>
<dbReference type="GO" id="GO:0000155">
    <property type="term" value="F:phosphorelay sensor kinase activity"/>
    <property type="evidence" value="ECO:0007669"/>
    <property type="project" value="InterPro"/>
</dbReference>
<dbReference type="AlphaFoldDB" id="A0A5C4SXY3"/>
<dbReference type="PROSITE" id="PS50109">
    <property type="entry name" value="HIS_KIN"/>
    <property type="match status" value="2"/>
</dbReference>
<feature type="transmembrane region" description="Helical" evidence="11">
    <location>
        <begin position="280"/>
        <end position="298"/>
    </location>
</feature>
<dbReference type="Pfam" id="PF02518">
    <property type="entry name" value="HATPase_c"/>
    <property type="match status" value="2"/>
</dbReference>
<evidence type="ECO:0000313" key="14">
    <source>
        <dbReference type="EMBL" id="TNJ61226.1"/>
    </source>
</evidence>
<dbReference type="Gene3D" id="1.10.287.130">
    <property type="match status" value="1"/>
</dbReference>
<evidence type="ECO:0000256" key="3">
    <source>
        <dbReference type="ARBA" id="ARBA00012438"/>
    </source>
</evidence>
<dbReference type="CDD" id="cd00082">
    <property type="entry name" value="HisKA"/>
    <property type="match status" value="1"/>
</dbReference>
<dbReference type="PANTHER" id="PTHR43047:SF71">
    <property type="entry name" value="HISTIDINE KINASE CONTAINING CHEY-HOMOLOGOUS RECEIVER DOMAIN-RELATED"/>
    <property type="match status" value="1"/>
</dbReference>
<dbReference type="SMART" id="SM00388">
    <property type="entry name" value="HisKA"/>
    <property type="match status" value="1"/>
</dbReference>
<dbReference type="Gene3D" id="3.40.50.2300">
    <property type="match status" value="1"/>
</dbReference>
<keyword evidence="11" id="KW-0472">Membrane</keyword>
<feature type="domain" description="Histidine kinase" evidence="12">
    <location>
        <begin position="927"/>
        <end position="1024"/>
    </location>
</feature>
<keyword evidence="9" id="KW-0902">Two-component regulatory system</keyword>
<name>A0A5C4SXY3_9BACL</name>
<dbReference type="SUPFAM" id="SSF47384">
    <property type="entry name" value="Homodimeric domain of signal transducing histidine kinase"/>
    <property type="match status" value="1"/>
</dbReference>
<keyword evidence="5" id="KW-0808">Transferase</keyword>
<feature type="transmembrane region" description="Helical" evidence="11">
    <location>
        <begin position="243"/>
        <end position="260"/>
    </location>
</feature>
<keyword evidence="8" id="KW-0067">ATP-binding</keyword>
<dbReference type="Pfam" id="PF00072">
    <property type="entry name" value="Response_reg"/>
    <property type="match status" value="1"/>
</dbReference>
<keyword evidence="6" id="KW-0547">Nucleotide-binding</keyword>
<evidence type="ECO:0000256" key="4">
    <source>
        <dbReference type="ARBA" id="ARBA00022553"/>
    </source>
</evidence>
<evidence type="ECO:0000256" key="1">
    <source>
        <dbReference type="ARBA" id="ARBA00000085"/>
    </source>
</evidence>
<dbReference type="GO" id="GO:0005886">
    <property type="term" value="C:plasma membrane"/>
    <property type="evidence" value="ECO:0007669"/>
    <property type="project" value="UniProtKB-SubCell"/>
</dbReference>
<dbReference type="Pfam" id="PF00512">
    <property type="entry name" value="HisKA"/>
    <property type="match status" value="1"/>
</dbReference>
<keyword evidence="11" id="KW-0812">Transmembrane</keyword>
<dbReference type="PANTHER" id="PTHR43047">
    <property type="entry name" value="TWO-COMPONENT HISTIDINE PROTEIN KINASE"/>
    <property type="match status" value="1"/>
</dbReference>
<dbReference type="InterPro" id="IPR003661">
    <property type="entry name" value="HisK_dim/P_dom"/>
</dbReference>
<protein>
    <recommendedName>
        <fullName evidence="3">histidine kinase</fullName>
        <ecNumber evidence="3">2.7.13.3</ecNumber>
    </recommendedName>
</protein>
<dbReference type="InterPro" id="IPR036890">
    <property type="entry name" value="HATPase_C_sf"/>
</dbReference>
<feature type="domain" description="Response regulatory" evidence="13">
    <location>
        <begin position="699"/>
        <end position="816"/>
    </location>
</feature>
<feature type="transmembrane region" description="Helical" evidence="11">
    <location>
        <begin position="338"/>
        <end position="356"/>
    </location>
</feature>
<dbReference type="RefSeq" id="WP_139606833.1">
    <property type="nucleotide sequence ID" value="NZ_VDCQ01000076.1"/>
</dbReference>
<dbReference type="EC" id="2.7.13.3" evidence="3"/>
<dbReference type="CDD" id="cd17546">
    <property type="entry name" value="REC_hyHK_CKI1_RcsC-like"/>
    <property type="match status" value="1"/>
</dbReference>
<dbReference type="PROSITE" id="PS50110">
    <property type="entry name" value="RESPONSE_REGULATORY"/>
    <property type="match status" value="1"/>
</dbReference>